<keyword evidence="3" id="KW-1185">Reference proteome</keyword>
<accession>A0ABY4N485</accession>
<evidence type="ECO:0000313" key="3">
    <source>
        <dbReference type="Proteomes" id="UP001055868"/>
    </source>
</evidence>
<evidence type="ECO:0000256" key="1">
    <source>
        <dbReference type="SAM" id="MobiDB-lite"/>
    </source>
</evidence>
<dbReference type="EMBL" id="CP097218">
    <property type="protein sequence ID" value="UQN29368.1"/>
    <property type="molecule type" value="Genomic_DNA"/>
</dbReference>
<dbReference type="PROSITE" id="PS51318">
    <property type="entry name" value="TAT"/>
    <property type="match status" value="1"/>
</dbReference>
<dbReference type="PANTHER" id="PTHR31616">
    <property type="entry name" value="TREHALASE"/>
    <property type="match status" value="1"/>
</dbReference>
<dbReference type="PANTHER" id="PTHR31616:SF0">
    <property type="entry name" value="GLUCAN 1,4-ALPHA-GLUCOSIDASE"/>
    <property type="match status" value="1"/>
</dbReference>
<proteinExistence type="predicted"/>
<feature type="region of interest" description="Disordered" evidence="1">
    <location>
        <begin position="68"/>
        <end position="105"/>
    </location>
</feature>
<dbReference type="Proteomes" id="UP001055868">
    <property type="component" value="Chromosome"/>
</dbReference>
<evidence type="ECO:0008006" key="4">
    <source>
        <dbReference type="Google" id="ProtNLM"/>
    </source>
</evidence>
<dbReference type="SUPFAM" id="SSF48208">
    <property type="entry name" value="Six-hairpin glycosidases"/>
    <property type="match status" value="1"/>
</dbReference>
<dbReference type="RefSeq" id="WP_249478567.1">
    <property type="nucleotide sequence ID" value="NZ_CP097218.1"/>
</dbReference>
<sequence length="453" mass="47469">MTHDSALPDTPTPRPTRRRALQTLGAGGAVIALGGLGAGAHRLLSAHLPGNAEISLYSSTVAVDGDGRRTLLAPPSGSGSAGSADSSPRLEPGTRLLAGTPADSPAARRADSFVGRAETWLAEVPDDFADLARSAVWDLWTLSDGLPAPVAGWSTSWRYIWPRDTAFCAVALARIGHADTALDHLAHLQDLQSADGWFEARYSPTTGEAPDERPRQFDGTGLALWAAAEVIGTQSGSARASARRRLDPLLMTSRDALLRATDHGTQLPPVSPDYWEVSERAVTLGIMASTLAGLEAAGRLDGEGAERDGAEAFRRVLVTSFGPHGFQRRARSGGADSALAFLDATGSHGIVGPDQLRALRTSLARPAGGIAPGARWRRDGVSWTPSTSLLALGLARAGDADGARDLLEWLDQHRTRDGSLPEKVLADGSPAAVAPLAWTAANVLLTLDALRES</sequence>
<reference evidence="2" key="1">
    <citation type="submission" date="2022-05" db="EMBL/GenBank/DDBJ databases">
        <title>Genomic analysis of Brachybacterium sp. CBA3104.</title>
        <authorList>
            <person name="Roh S.W."/>
            <person name="Kim Y.B."/>
            <person name="Kim Y."/>
        </authorList>
    </citation>
    <scope>NUCLEOTIDE SEQUENCE</scope>
    <source>
        <strain evidence="2">CBA3104</strain>
    </source>
</reference>
<evidence type="ECO:0000313" key="2">
    <source>
        <dbReference type="EMBL" id="UQN29368.1"/>
    </source>
</evidence>
<organism evidence="2 3">
    <name type="scientific">Brachybacterium kimchii</name>
    <dbReference type="NCBI Taxonomy" id="2942909"/>
    <lineage>
        <taxon>Bacteria</taxon>
        <taxon>Bacillati</taxon>
        <taxon>Actinomycetota</taxon>
        <taxon>Actinomycetes</taxon>
        <taxon>Micrococcales</taxon>
        <taxon>Dermabacteraceae</taxon>
        <taxon>Brachybacterium</taxon>
    </lineage>
</organism>
<dbReference type="InterPro" id="IPR006311">
    <property type="entry name" value="TAT_signal"/>
</dbReference>
<dbReference type="InterPro" id="IPR012341">
    <property type="entry name" value="6hp_glycosidase-like_sf"/>
</dbReference>
<protein>
    <recommendedName>
        <fullName evidence="4">Glycoside hydrolase family 15</fullName>
    </recommendedName>
</protein>
<feature type="compositionally biased region" description="Low complexity" evidence="1">
    <location>
        <begin position="73"/>
        <end position="87"/>
    </location>
</feature>
<dbReference type="InterPro" id="IPR008928">
    <property type="entry name" value="6-hairpin_glycosidase_sf"/>
</dbReference>
<gene>
    <name evidence="2" type="ORF">M4486_17300</name>
</gene>
<dbReference type="Gene3D" id="1.50.10.10">
    <property type="match status" value="2"/>
</dbReference>
<name>A0ABY4N485_9MICO</name>